<dbReference type="PIRSF" id="PIRSF000524">
    <property type="entry name" value="SPT"/>
    <property type="match status" value="1"/>
</dbReference>
<comment type="similarity">
    <text evidence="2">Belongs to the class-V pyridoxal-phosphate-dependent aminotransferase family.</text>
</comment>
<dbReference type="Gene3D" id="3.90.1150.10">
    <property type="entry name" value="Aspartate Aminotransferase, domain 1"/>
    <property type="match status" value="1"/>
</dbReference>
<protein>
    <submittedName>
        <fullName evidence="7">Aminotransferase class V-fold PLP-dependent enzyme</fullName>
    </submittedName>
</protein>
<evidence type="ECO:0000256" key="1">
    <source>
        <dbReference type="ARBA" id="ARBA00001933"/>
    </source>
</evidence>
<keyword evidence="3 7" id="KW-0032">Aminotransferase</keyword>
<dbReference type="InterPro" id="IPR024169">
    <property type="entry name" value="SP_NH2Trfase/AEP_transaminase"/>
</dbReference>
<evidence type="ECO:0000313" key="8">
    <source>
        <dbReference type="Proteomes" id="UP001379533"/>
    </source>
</evidence>
<keyword evidence="8" id="KW-1185">Reference proteome</keyword>
<dbReference type="PANTHER" id="PTHR21152:SF24">
    <property type="entry name" value="ALANINE--GLYOXYLATE AMINOTRANSFERASE 1"/>
    <property type="match status" value="1"/>
</dbReference>
<evidence type="ECO:0000256" key="3">
    <source>
        <dbReference type="ARBA" id="ARBA00022576"/>
    </source>
</evidence>
<dbReference type="Proteomes" id="UP001379533">
    <property type="component" value="Chromosome"/>
</dbReference>
<dbReference type="InterPro" id="IPR015422">
    <property type="entry name" value="PyrdxlP-dep_Trfase_small"/>
</dbReference>
<dbReference type="Gene3D" id="3.40.640.10">
    <property type="entry name" value="Type I PLP-dependent aspartate aminotransferase-like (Major domain)"/>
    <property type="match status" value="1"/>
</dbReference>
<evidence type="ECO:0000313" key="7">
    <source>
        <dbReference type="EMBL" id="WXA98138.1"/>
    </source>
</evidence>
<dbReference type="GO" id="GO:0008483">
    <property type="term" value="F:transaminase activity"/>
    <property type="evidence" value="ECO:0007669"/>
    <property type="project" value="UniProtKB-KW"/>
</dbReference>
<dbReference type="Pfam" id="PF00266">
    <property type="entry name" value="Aminotran_5"/>
    <property type="match status" value="1"/>
</dbReference>
<dbReference type="RefSeq" id="WP_394848750.1">
    <property type="nucleotide sequence ID" value="NZ_CP089982.1"/>
</dbReference>
<evidence type="ECO:0000256" key="2">
    <source>
        <dbReference type="ARBA" id="ARBA00009236"/>
    </source>
</evidence>
<sequence length="393" mass="41176">MSERPLLMIPGPIEISDAVREAASGPPPGHLAPPVIAAFGQALRRMRDVWLSGPSSQPLIVSGSGTLAMDIAVFNALEPGDRALVVHTGYFSARMAEMLRRRSVEVTVVSAPFGEVPASAEVAAALARAAEAKLPFKAVFVTHVDTSTGVRADAETLVGLARNHGALSIVDGVCATAAERFDMAGWGADIYLTASQKAIGLPPGLALLVFSERALEARARLTHAPPLSMDLDAWLPIMRAYEAGQPSYFATPATPLIMALSVGLGEILADGKGMAARFALHERAARAMRAAWASLGLTLVPAREDITANTLSAIRYPDGVDVSAIPRILANGAIVAGGLDPENKAKYFRVGHMGYSATQPAHLLRTIRAVALGIGRSADDARTAERAAEAVLT</sequence>
<accession>A0ABZ2KLD6</accession>
<dbReference type="InterPro" id="IPR015421">
    <property type="entry name" value="PyrdxlP-dep_Trfase_major"/>
</dbReference>
<evidence type="ECO:0000259" key="6">
    <source>
        <dbReference type="Pfam" id="PF00266"/>
    </source>
</evidence>
<dbReference type="PANTHER" id="PTHR21152">
    <property type="entry name" value="AMINOTRANSFERASE CLASS V"/>
    <property type="match status" value="1"/>
</dbReference>
<proteinExistence type="inferred from homology"/>
<name>A0ABZ2KLD6_9BACT</name>
<keyword evidence="5" id="KW-0663">Pyridoxal phosphate</keyword>
<dbReference type="SUPFAM" id="SSF53383">
    <property type="entry name" value="PLP-dependent transferases"/>
    <property type="match status" value="1"/>
</dbReference>
<dbReference type="EMBL" id="CP089982">
    <property type="protein sequence ID" value="WXA98138.1"/>
    <property type="molecule type" value="Genomic_DNA"/>
</dbReference>
<organism evidence="7 8">
    <name type="scientific">Pendulispora brunnea</name>
    <dbReference type="NCBI Taxonomy" id="2905690"/>
    <lineage>
        <taxon>Bacteria</taxon>
        <taxon>Pseudomonadati</taxon>
        <taxon>Myxococcota</taxon>
        <taxon>Myxococcia</taxon>
        <taxon>Myxococcales</taxon>
        <taxon>Sorangiineae</taxon>
        <taxon>Pendulisporaceae</taxon>
        <taxon>Pendulispora</taxon>
    </lineage>
</organism>
<keyword evidence="4" id="KW-0808">Transferase</keyword>
<evidence type="ECO:0000256" key="5">
    <source>
        <dbReference type="ARBA" id="ARBA00022898"/>
    </source>
</evidence>
<reference evidence="7 8" key="1">
    <citation type="submission" date="2021-12" db="EMBL/GenBank/DDBJ databases">
        <title>Discovery of the Pendulisporaceae a myxobacterial family with distinct sporulation behavior and unique specialized metabolism.</title>
        <authorList>
            <person name="Garcia R."/>
            <person name="Popoff A."/>
            <person name="Bader C.D."/>
            <person name="Loehr J."/>
            <person name="Walesch S."/>
            <person name="Walt C."/>
            <person name="Boldt J."/>
            <person name="Bunk B."/>
            <person name="Haeckl F.J.F.P.J."/>
            <person name="Gunesch A.P."/>
            <person name="Birkelbach J."/>
            <person name="Nuebel U."/>
            <person name="Pietschmann T."/>
            <person name="Bach T."/>
            <person name="Mueller R."/>
        </authorList>
    </citation>
    <scope>NUCLEOTIDE SEQUENCE [LARGE SCALE GENOMIC DNA]</scope>
    <source>
        <strain evidence="7 8">MSr12523</strain>
    </source>
</reference>
<dbReference type="InterPro" id="IPR000192">
    <property type="entry name" value="Aminotrans_V_dom"/>
</dbReference>
<comment type="cofactor">
    <cofactor evidence="1">
        <name>pyridoxal 5'-phosphate</name>
        <dbReference type="ChEBI" id="CHEBI:597326"/>
    </cofactor>
</comment>
<dbReference type="InterPro" id="IPR015424">
    <property type="entry name" value="PyrdxlP-dep_Trfase"/>
</dbReference>
<gene>
    <name evidence="7" type="ORF">LZC95_15000</name>
</gene>
<evidence type="ECO:0000256" key="4">
    <source>
        <dbReference type="ARBA" id="ARBA00022679"/>
    </source>
</evidence>
<feature type="domain" description="Aminotransferase class V" evidence="6">
    <location>
        <begin position="50"/>
        <end position="264"/>
    </location>
</feature>